<dbReference type="PANTHER" id="PTHR47572:SF4">
    <property type="entry name" value="LACTONASE DRP35"/>
    <property type="match status" value="1"/>
</dbReference>
<sequence length="301" mass="33473">MTLPTRLLCLTSSICALTFFYSCKAQDKSIIAEGAELTLVASDYKFTEGPAVDKEGNVFFTDQPNNRILKWSLDGNISVYMENAGRANGLYFDHKGNLLACADEKNELWQINSDKSITVLVDDFEGKKLNGPNDLWVDPKGGIYFTDPYYQRDYWSRTKPELEKQQVYYLAPGKSELIVVVNDLVQPNGIIGSKDGKTLYVADIGDKKTYSYTINEEGILSNKTLFTEMGSDGITLDNQGNLYLTGKGVTVFNKSGVQIAHIPIDQGWTANVTFGGKNQKTLFITALNSLYTLEMNVKGVR</sequence>
<dbReference type="RefSeq" id="WP_167961347.1">
    <property type="nucleotide sequence ID" value="NZ_JAATJJ010000001.1"/>
</dbReference>
<feature type="signal peptide" evidence="2">
    <location>
        <begin position="1"/>
        <end position="25"/>
    </location>
</feature>
<reference evidence="4 5" key="1">
    <citation type="submission" date="2020-03" db="EMBL/GenBank/DDBJ databases">
        <title>Genomic Encyclopedia of Type Strains, Phase IV (KMG-IV): sequencing the most valuable type-strain genomes for metagenomic binning, comparative biology and taxonomic classification.</title>
        <authorList>
            <person name="Goeker M."/>
        </authorList>
    </citation>
    <scope>NUCLEOTIDE SEQUENCE [LARGE SCALE GENOMIC DNA]</scope>
    <source>
        <strain evidence="4 5">DSM 29762</strain>
    </source>
</reference>
<dbReference type="Pfam" id="PF08450">
    <property type="entry name" value="SGL"/>
    <property type="match status" value="1"/>
</dbReference>
<dbReference type="AlphaFoldDB" id="A0A846QTE6"/>
<accession>A0A846QTE6</accession>
<dbReference type="SUPFAM" id="SSF63829">
    <property type="entry name" value="Calcium-dependent phosphotriesterase"/>
    <property type="match status" value="1"/>
</dbReference>
<comment type="caution">
    <text evidence="4">The sequence shown here is derived from an EMBL/GenBank/DDBJ whole genome shotgun (WGS) entry which is preliminary data.</text>
</comment>
<evidence type="ECO:0000313" key="4">
    <source>
        <dbReference type="EMBL" id="NJB70497.1"/>
    </source>
</evidence>
<feature type="domain" description="SMP-30/Gluconolactonase/LRE-like region" evidence="3">
    <location>
        <begin position="46"/>
        <end position="286"/>
    </location>
</feature>
<dbReference type="EMBL" id="JAATJJ010000001">
    <property type="protein sequence ID" value="NJB70497.1"/>
    <property type="molecule type" value="Genomic_DNA"/>
</dbReference>
<proteinExistence type="predicted"/>
<dbReference type="InterPro" id="IPR011042">
    <property type="entry name" value="6-blade_b-propeller_TolB-like"/>
</dbReference>
<feature type="chain" id="PRO_5032809027" evidence="2">
    <location>
        <begin position="26"/>
        <end position="301"/>
    </location>
</feature>
<evidence type="ECO:0000256" key="1">
    <source>
        <dbReference type="ARBA" id="ARBA00022801"/>
    </source>
</evidence>
<protein>
    <submittedName>
        <fullName evidence="4">Gluconolactonase</fullName>
        <ecNumber evidence="4">3.1.1.17</ecNumber>
    </submittedName>
</protein>
<name>A0A846QTE6_9FLAO</name>
<dbReference type="PANTHER" id="PTHR47572">
    <property type="entry name" value="LIPOPROTEIN-RELATED"/>
    <property type="match status" value="1"/>
</dbReference>
<evidence type="ECO:0000313" key="5">
    <source>
        <dbReference type="Proteomes" id="UP000590442"/>
    </source>
</evidence>
<evidence type="ECO:0000259" key="3">
    <source>
        <dbReference type="Pfam" id="PF08450"/>
    </source>
</evidence>
<dbReference type="Gene3D" id="2.120.10.30">
    <property type="entry name" value="TolB, C-terminal domain"/>
    <property type="match status" value="1"/>
</dbReference>
<keyword evidence="1 4" id="KW-0378">Hydrolase</keyword>
<keyword evidence="2" id="KW-0732">Signal</keyword>
<dbReference type="Proteomes" id="UP000590442">
    <property type="component" value="Unassembled WGS sequence"/>
</dbReference>
<dbReference type="InterPro" id="IPR051262">
    <property type="entry name" value="SMP-30/CGR1_Lactonase"/>
</dbReference>
<gene>
    <name evidence="4" type="ORF">GGR42_000959</name>
</gene>
<dbReference type="PROSITE" id="PS51257">
    <property type="entry name" value="PROKAR_LIPOPROTEIN"/>
    <property type="match status" value="1"/>
</dbReference>
<keyword evidence="5" id="KW-1185">Reference proteome</keyword>
<dbReference type="GO" id="GO:0004341">
    <property type="term" value="F:gluconolactonase activity"/>
    <property type="evidence" value="ECO:0007669"/>
    <property type="project" value="UniProtKB-EC"/>
</dbReference>
<organism evidence="4 5">
    <name type="scientific">Saonia flava</name>
    <dbReference type="NCBI Taxonomy" id="523696"/>
    <lineage>
        <taxon>Bacteria</taxon>
        <taxon>Pseudomonadati</taxon>
        <taxon>Bacteroidota</taxon>
        <taxon>Flavobacteriia</taxon>
        <taxon>Flavobacteriales</taxon>
        <taxon>Flavobacteriaceae</taxon>
        <taxon>Saonia</taxon>
    </lineage>
</organism>
<dbReference type="EC" id="3.1.1.17" evidence="4"/>
<dbReference type="InterPro" id="IPR013658">
    <property type="entry name" value="SGL"/>
</dbReference>
<evidence type="ECO:0000256" key="2">
    <source>
        <dbReference type="SAM" id="SignalP"/>
    </source>
</evidence>